<evidence type="ECO:0000256" key="2">
    <source>
        <dbReference type="ARBA" id="ARBA00023015"/>
    </source>
</evidence>
<sequence length="181" mass="21098">MTKDFESHIENLFRRLYAPLVAYGNKFVQDPEIAKEIVQEVFANLWEKGNSLQIKTSEEAYLYTAVRNRSINHLKAQVRNLDRSVALMDVHTSVDDLEVQHMESMELAKIIKAAIESLSQKTQIIFTLSREEELSYKEISEKLEISIKTVEFHISSALKTIRSFLEKYWYLPVLLIATLRF</sequence>
<feature type="domain" description="RNA polymerase sigma-70 region 2" evidence="5">
    <location>
        <begin position="12"/>
        <end position="79"/>
    </location>
</feature>
<dbReference type="EMBL" id="JAUJEA010000001">
    <property type="protein sequence ID" value="MDN5200384.1"/>
    <property type="molecule type" value="Genomic_DNA"/>
</dbReference>
<accession>A0ABT8KJE0</accession>
<keyword evidence="3" id="KW-0731">Sigma factor</keyword>
<comment type="caution">
    <text evidence="7">The sequence shown here is derived from an EMBL/GenBank/DDBJ whole genome shotgun (WGS) entry which is preliminary data.</text>
</comment>
<dbReference type="PANTHER" id="PTHR43133:SF46">
    <property type="entry name" value="RNA POLYMERASE SIGMA-70 FACTOR ECF SUBFAMILY"/>
    <property type="match status" value="1"/>
</dbReference>
<evidence type="ECO:0000259" key="5">
    <source>
        <dbReference type="Pfam" id="PF04542"/>
    </source>
</evidence>
<proteinExistence type="inferred from homology"/>
<evidence type="ECO:0000313" key="7">
    <source>
        <dbReference type="EMBL" id="MDN5200384.1"/>
    </source>
</evidence>
<dbReference type="InterPro" id="IPR013324">
    <property type="entry name" value="RNA_pol_sigma_r3/r4-like"/>
</dbReference>
<evidence type="ECO:0000256" key="3">
    <source>
        <dbReference type="ARBA" id="ARBA00023082"/>
    </source>
</evidence>
<comment type="similarity">
    <text evidence="1">Belongs to the sigma-70 factor family. ECF subfamily.</text>
</comment>
<feature type="domain" description="RNA polymerase sigma factor 70 region 4 type 2" evidence="6">
    <location>
        <begin position="110"/>
        <end position="160"/>
    </location>
</feature>
<keyword evidence="4" id="KW-0804">Transcription</keyword>
<evidence type="ECO:0000256" key="1">
    <source>
        <dbReference type="ARBA" id="ARBA00010641"/>
    </source>
</evidence>
<dbReference type="SUPFAM" id="SSF88659">
    <property type="entry name" value="Sigma3 and sigma4 domains of RNA polymerase sigma factors"/>
    <property type="match status" value="1"/>
</dbReference>
<evidence type="ECO:0000259" key="6">
    <source>
        <dbReference type="Pfam" id="PF08281"/>
    </source>
</evidence>
<dbReference type="Pfam" id="PF08281">
    <property type="entry name" value="Sigma70_r4_2"/>
    <property type="match status" value="1"/>
</dbReference>
<gene>
    <name evidence="7" type="ORF">QQ008_03405</name>
</gene>
<protein>
    <submittedName>
        <fullName evidence="7">RNA polymerase sigma-70 factor</fullName>
    </submittedName>
</protein>
<dbReference type="InterPro" id="IPR039425">
    <property type="entry name" value="RNA_pol_sigma-70-like"/>
</dbReference>
<dbReference type="RefSeq" id="WP_346750409.1">
    <property type="nucleotide sequence ID" value="NZ_JAUJEA010000001.1"/>
</dbReference>
<evidence type="ECO:0000256" key="4">
    <source>
        <dbReference type="ARBA" id="ARBA00023163"/>
    </source>
</evidence>
<dbReference type="InterPro" id="IPR007627">
    <property type="entry name" value="RNA_pol_sigma70_r2"/>
</dbReference>
<organism evidence="7 8">
    <name type="scientific">Splendidivirga corallicola</name>
    <dbReference type="NCBI Taxonomy" id="3051826"/>
    <lineage>
        <taxon>Bacteria</taxon>
        <taxon>Pseudomonadati</taxon>
        <taxon>Bacteroidota</taxon>
        <taxon>Cytophagia</taxon>
        <taxon>Cytophagales</taxon>
        <taxon>Splendidivirgaceae</taxon>
        <taxon>Splendidivirga</taxon>
    </lineage>
</organism>
<dbReference type="Gene3D" id="1.10.1740.10">
    <property type="match status" value="1"/>
</dbReference>
<dbReference type="InterPro" id="IPR014284">
    <property type="entry name" value="RNA_pol_sigma-70_dom"/>
</dbReference>
<dbReference type="SUPFAM" id="SSF88946">
    <property type="entry name" value="Sigma2 domain of RNA polymerase sigma factors"/>
    <property type="match status" value="1"/>
</dbReference>
<dbReference type="Proteomes" id="UP001172082">
    <property type="component" value="Unassembled WGS sequence"/>
</dbReference>
<dbReference type="NCBIfam" id="TIGR02985">
    <property type="entry name" value="Sig70_bacteroi1"/>
    <property type="match status" value="1"/>
</dbReference>
<dbReference type="InterPro" id="IPR036388">
    <property type="entry name" value="WH-like_DNA-bd_sf"/>
</dbReference>
<dbReference type="InterPro" id="IPR013249">
    <property type="entry name" value="RNA_pol_sigma70_r4_t2"/>
</dbReference>
<dbReference type="InterPro" id="IPR014327">
    <property type="entry name" value="RNA_pol_sigma70_bacteroid"/>
</dbReference>
<dbReference type="Gene3D" id="1.10.10.10">
    <property type="entry name" value="Winged helix-like DNA-binding domain superfamily/Winged helix DNA-binding domain"/>
    <property type="match status" value="1"/>
</dbReference>
<evidence type="ECO:0000313" key="8">
    <source>
        <dbReference type="Proteomes" id="UP001172082"/>
    </source>
</evidence>
<keyword evidence="2" id="KW-0805">Transcription regulation</keyword>
<keyword evidence="8" id="KW-1185">Reference proteome</keyword>
<dbReference type="PANTHER" id="PTHR43133">
    <property type="entry name" value="RNA POLYMERASE ECF-TYPE SIGMA FACTO"/>
    <property type="match status" value="1"/>
</dbReference>
<dbReference type="NCBIfam" id="TIGR02937">
    <property type="entry name" value="sigma70-ECF"/>
    <property type="match status" value="1"/>
</dbReference>
<dbReference type="InterPro" id="IPR013325">
    <property type="entry name" value="RNA_pol_sigma_r2"/>
</dbReference>
<name>A0ABT8KJE0_9BACT</name>
<reference evidence="7" key="1">
    <citation type="submission" date="2023-06" db="EMBL/GenBank/DDBJ databases">
        <title>Genomic of Parafulvivirga corallium.</title>
        <authorList>
            <person name="Wang G."/>
        </authorList>
    </citation>
    <scope>NUCLEOTIDE SEQUENCE</scope>
    <source>
        <strain evidence="7">BMA10</strain>
    </source>
</reference>
<dbReference type="Pfam" id="PF04542">
    <property type="entry name" value="Sigma70_r2"/>
    <property type="match status" value="1"/>
</dbReference>